<evidence type="ECO:0000313" key="2">
    <source>
        <dbReference type="Proteomes" id="UP000240830"/>
    </source>
</evidence>
<accession>A0A2H9TKR4</accession>
<dbReference type="AlphaFoldDB" id="A0A2H9TKR4"/>
<comment type="caution">
    <text evidence="1">The sequence shown here is derived from an EMBL/GenBank/DDBJ whole genome shotgun (WGS) entry which is preliminary data.</text>
</comment>
<sequence length="80" mass="8738">MAGNWLVPARRCMLGSMNLAAFVKERSALFRDGGVNAGVFVCGNEAGGTTVGCGLMWQTWTLLSAPYLTPILMIRWTEDR</sequence>
<evidence type="ECO:0000313" key="1">
    <source>
        <dbReference type="EMBL" id="PJF18240.1"/>
    </source>
</evidence>
<proteinExistence type="predicted"/>
<name>A0A2H9TKR4_9FUNG</name>
<dbReference type="EMBL" id="MTSL01000134">
    <property type="protein sequence ID" value="PJF18240.1"/>
    <property type="molecule type" value="Genomic_DNA"/>
</dbReference>
<keyword evidence="2" id="KW-1185">Reference proteome</keyword>
<dbReference type="Proteomes" id="UP000240830">
    <property type="component" value="Unassembled WGS sequence"/>
</dbReference>
<organism evidence="1 2">
    <name type="scientific">Paramicrosporidium saccamoebae</name>
    <dbReference type="NCBI Taxonomy" id="1246581"/>
    <lineage>
        <taxon>Eukaryota</taxon>
        <taxon>Fungi</taxon>
        <taxon>Fungi incertae sedis</taxon>
        <taxon>Cryptomycota</taxon>
        <taxon>Cryptomycota incertae sedis</taxon>
        <taxon>Paramicrosporidium</taxon>
    </lineage>
</organism>
<gene>
    <name evidence="1" type="ORF">PSACC_01938</name>
</gene>
<protein>
    <submittedName>
        <fullName evidence="1">Uncharacterized protein</fullName>
    </submittedName>
</protein>
<reference evidence="1 2" key="1">
    <citation type="submission" date="2016-10" db="EMBL/GenBank/DDBJ databases">
        <title>The genome of Paramicrosporidium saccamoebae is the missing link in understanding Cryptomycota and Microsporidia evolution.</title>
        <authorList>
            <person name="Quandt C.A."/>
            <person name="Beaudet D."/>
            <person name="Corsaro D."/>
            <person name="Michel R."/>
            <person name="Corradi N."/>
            <person name="James T."/>
        </authorList>
    </citation>
    <scope>NUCLEOTIDE SEQUENCE [LARGE SCALE GENOMIC DNA]</scope>
    <source>
        <strain evidence="1 2">KSL3</strain>
    </source>
</reference>